<proteinExistence type="inferred from homology"/>
<dbReference type="Pfam" id="PF00656">
    <property type="entry name" value="Peptidase_C14"/>
    <property type="match status" value="1"/>
</dbReference>
<dbReference type="InterPro" id="IPR011600">
    <property type="entry name" value="Pept_C14_caspase"/>
</dbReference>
<evidence type="ECO:0000256" key="3">
    <source>
        <dbReference type="ARBA" id="ARBA00022807"/>
    </source>
</evidence>
<dbReference type="Proteomes" id="UP001215280">
    <property type="component" value="Unassembled WGS sequence"/>
</dbReference>
<keyword evidence="6" id="KW-1185">Reference proteome</keyword>
<dbReference type="GO" id="GO:0006915">
    <property type="term" value="P:apoptotic process"/>
    <property type="evidence" value="ECO:0007669"/>
    <property type="project" value="UniProtKB-KW"/>
</dbReference>
<comment type="caution">
    <text evidence="5">The sequence shown here is derived from an EMBL/GenBank/DDBJ whole genome shotgun (WGS) entry which is preliminary data.</text>
</comment>
<protein>
    <submittedName>
        <fullName evidence="5">Caspase domain-containing protein</fullName>
    </submittedName>
</protein>
<dbReference type="PANTHER" id="PTHR48104">
    <property type="entry name" value="METACASPASE-4"/>
    <property type="match status" value="1"/>
</dbReference>
<dbReference type="GO" id="GO:0005737">
    <property type="term" value="C:cytoplasm"/>
    <property type="evidence" value="ECO:0007669"/>
    <property type="project" value="TreeGrafter"/>
</dbReference>
<name>A0AAD7IUH0_9AGAR</name>
<dbReference type="PANTHER" id="PTHR48104:SF30">
    <property type="entry name" value="METACASPASE-1"/>
    <property type="match status" value="1"/>
</dbReference>
<evidence type="ECO:0000313" key="6">
    <source>
        <dbReference type="Proteomes" id="UP001215280"/>
    </source>
</evidence>
<keyword evidence="2" id="KW-0053">Apoptosis</keyword>
<dbReference type="GO" id="GO:0006508">
    <property type="term" value="P:proteolysis"/>
    <property type="evidence" value="ECO:0007669"/>
    <property type="project" value="InterPro"/>
</dbReference>
<accession>A0AAD7IUH0</accession>
<dbReference type="SUPFAM" id="SSF52129">
    <property type="entry name" value="Caspase-like"/>
    <property type="match status" value="1"/>
</dbReference>
<evidence type="ECO:0000259" key="4">
    <source>
        <dbReference type="Pfam" id="PF00656"/>
    </source>
</evidence>
<organism evidence="5 6">
    <name type="scientific">Mycena maculata</name>
    <dbReference type="NCBI Taxonomy" id="230809"/>
    <lineage>
        <taxon>Eukaryota</taxon>
        <taxon>Fungi</taxon>
        <taxon>Dikarya</taxon>
        <taxon>Basidiomycota</taxon>
        <taxon>Agaricomycotina</taxon>
        <taxon>Agaricomycetes</taxon>
        <taxon>Agaricomycetidae</taxon>
        <taxon>Agaricales</taxon>
        <taxon>Marasmiineae</taxon>
        <taxon>Mycenaceae</taxon>
        <taxon>Mycena</taxon>
    </lineage>
</organism>
<dbReference type="GO" id="GO:0004197">
    <property type="term" value="F:cysteine-type endopeptidase activity"/>
    <property type="evidence" value="ECO:0007669"/>
    <property type="project" value="InterPro"/>
</dbReference>
<comment type="similarity">
    <text evidence="1">Belongs to the peptidase C14B family.</text>
</comment>
<gene>
    <name evidence="5" type="ORF">DFH07DRAFT_1034115</name>
</gene>
<evidence type="ECO:0000256" key="1">
    <source>
        <dbReference type="ARBA" id="ARBA00009005"/>
    </source>
</evidence>
<keyword evidence="3" id="KW-0378">Hydrolase</keyword>
<dbReference type="Gene3D" id="3.40.50.1460">
    <property type="match status" value="1"/>
</dbReference>
<dbReference type="AlphaFoldDB" id="A0AAD7IUH0"/>
<dbReference type="EMBL" id="JARJLG010000081">
    <property type="protein sequence ID" value="KAJ7750718.1"/>
    <property type="molecule type" value="Genomic_DNA"/>
</dbReference>
<dbReference type="InterPro" id="IPR029030">
    <property type="entry name" value="Caspase-like_dom_sf"/>
</dbReference>
<keyword evidence="3" id="KW-0788">Thiol protease</keyword>
<feature type="domain" description="Peptidase C14 caspase" evidence="4">
    <location>
        <begin position="14"/>
        <end position="265"/>
    </location>
</feature>
<evidence type="ECO:0000256" key="2">
    <source>
        <dbReference type="ARBA" id="ARBA00022703"/>
    </source>
</evidence>
<sequence>MSSSDFPTGTHAIFAIVVGIDDYKAQDELPTLRGAVNDAEAFKKFLTDSRQLGGLQVPCAHIRFLANEDATRYAILSALESHFLHNPSIPDHGNTAMILFFAGHGSRVLSPKNLLSSDSKVEVICPVDERTLDSDGKYVHAIPDYILAQLLQRLADKKGDNITCIMDSCHSGGMGRDEERARNARTGSCPIPSELDSHLWDNATQTTRPHSIWAPFASSHVLLAACTRDGIAYETPSAPFHGRFTASLITALRQTALESITYEELINGLSPLGMQTPQCVGINKRRAVLRTNHVGTGRRSWALTEKSSVDPEDESRNLQYFLISTGSVEGVRPGTEFSVYTADNIEVGTRLVAITVKINQTLLAFDDDEPIVVPKGSRAKVVDWRNDSMILYTYIPPDFPQTSDLFPLNQITNLHNYVEAGSRETAQISLRRHGGDIALEWLKGLTSLHARETLFAPVKNCRRLHLPSVLDGIAHFHYFLECGNGSALPGFSLEMHRLKGGYPTREPDRSFGNDGNLVAFNKVHLRQEKGARYGFTMRNTSPYDLFPYLFYFNPQNYTVKCWHMPQSAHDRPPLHSAGTATVGMGGEGAFSFMLPTGKTSSAGFIKMFVSTVYIDLTWIEQKISPFDPRFCGTGRLVMSHELLDYSDWNALCVVLTMG</sequence>
<evidence type="ECO:0000313" key="5">
    <source>
        <dbReference type="EMBL" id="KAJ7750718.1"/>
    </source>
</evidence>
<dbReference type="InterPro" id="IPR050452">
    <property type="entry name" value="Metacaspase"/>
</dbReference>
<keyword evidence="3" id="KW-0645">Protease</keyword>
<reference evidence="5" key="1">
    <citation type="submission" date="2023-03" db="EMBL/GenBank/DDBJ databases">
        <title>Massive genome expansion in bonnet fungi (Mycena s.s.) driven by repeated elements and novel gene families across ecological guilds.</title>
        <authorList>
            <consortium name="Lawrence Berkeley National Laboratory"/>
            <person name="Harder C.B."/>
            <person name="Miyauchi S."/>
            <person name="Viragh M."/>
            <person name="Kuo A."/>
            <person name="Thoen E."/>
            <person name="Andreopoulos B."/>
            <person name="Lu D."/>
            <person name="Skrede I."/>
            <person name="Drula E."/>
            <person name="Henrissat B."/>
            <person name="Morin E."/>
            <person name="Kohler A."/>
            <person name="Barry K."/>
            <person name="LaButti K."/>
            <person name="Morin E."/>
            <person name="Salamov A."/>
            <person name="Lipzen A."/>
            <person name="Mereny Z."/>
            <person name="Hegedus B."/>
            <person name="Baldrian P."/>
            <person name="Stursova M."/>
            <person name="Weitz H."/>
            <person name="Taylor A."/>
            <person name="Grigoriev I.V."/>
            <person name="Nagy L.G."/>
            <person name="Martin F."/>
            <person name="Kauserud H."/>
        </authorList>
    </citation>
    <scope>NUCLEOTIDE SEQUENCE</scope>
    <source>
        <strain evidence="5">CBHHK188m</strain>
    </source>
</reference>